<name>A0A5C9A3N5_9GAMM</name>
<evidence type="ECO:0000313" key="6">
    <source>
        <dbReference type="Proteomes" id="UP000321039"/>
    </source>
</evidence>
<evidence type="ECO:0000259" key="4">
    <source>
        <dbReference type="Pfam" id="PF01979"/>
    </source>
</evidence>
<organism evidence="5 6">
    <name type="scientific">Parahaliea maris</name>
    <dbReference type="NCBI Taxonomy" id="2716870"/>
    <lineage>
        <taxon>Bacteria</taxon>
        <taxon>Pseudomonadati</taxon>
        <taxon>Pseudomonadota</taxon>
        <taxon>Gammaproteobacteria</taxon>
        <taxon>Cellvibrionales</taxon>
        <taxon>Halieaceae</taxon>
        <taxon>Parahaliea</taxon>
    </lineage>
</organism>
<dbReference type="Gene3D" id="2.30.40.10">
    <property type="entry name" value="Urease, subunit C, domain 1"/>
    <property type="match status" value="1"/>
</dbReference>
<dbReference type="InterPro" id="IPR032466">
    <property type="entry name" value="Metal_Hydrolase"/>
</dbReference>
<dbReference type="PANTHER" id="PTHR43794">
    <property type="entry name" value="AMINOHYDROLASE SSNA-RELATED"/>
    <property type="match status" value="1"/>
</dbReference>
<dbReference type="Pfam" id="PF01979">
    <property type="entry name" value="Amidohydro_1"/>
    <property type="match status" value="1"/>
</dbReference>
<keyword evidence="2 5" id="KW-0378">Hydrolase</keyword>
<dbReference type="Gene3D" id="3.20.20.140">
    <property type="entry name" value="Metal-dependent hydrolases"/>
    <property type="match status" value="1"/>
</dbReference>
<reference evidence="5 6" key="1">
    <citation type="submission" date="2019-08" db="EMBL/GenBank/DDBJ databases">
        <title>Parahaliea maris sp. nov., isolated from the surface seawater.</title>
        <authorList>
            <person name="Liu Y."/>
        </authorList>
    </citation>
    <scope>NUCLEOTIDE SEQUENCE [LARGE SCALE GENOMIC DNA]</scope>
    <source>
        <strain evidence="5 6">HSLHS9</strain>
    </source>
</reference>
<feature type="region of interest" description="Disordered" evidence="3">
    <location>
        <begin position="14"/>
        <end position="33"/>
    </location>
</feature>
<dbReference type="RefSeq" id="WP_148067237.1">
    <property type="nucleotide sequence ID" value="NZ_VRZA01000002.1"/>
</dbReference>
<comment type="similarity">
    <text evidence="1">Belongs to the metallo-dependent hydrolases superfamily. ATZ/TRZ family.</text>
</comment>
<dbReference type="InterPro" id="IPR050287">
    <property type="entry name" value="MTA/SAH_deaminase"/>
</dbReference>
<evidence type="ECO:0000313" key="5">
    <source>
        <dbReference type="EMBL" id="TXS95326.1"/>
    </source>
</evidence>
<dbReference type="SUPFAM" id="SSF51338">
    <property type="entry name" value="Composite domain of metallo-dependent hydrolases"/>
    <property type="match status" value="2"/>
</dbReference>
<evidence type="ECO:0000256" key="2">
    <source>
        <dbReference type="ARBA" id="ARBA00022801"/>
    </source>
</evidence>
<dbReference type="GO" id="GO:0016810">
    <property type="term" value="F:hydrolase activity, acting on carbon-nitrogen (but not peptide) bonds"/>
    <property type="evidence" value="ECO:0007669"/>
    <property type="project" value="InterPro"/>
</dbReference>
<comment type="caution">
    <text evidence="5">The sequence shown here is derived from an EMBL/GenBank/DDBJ whole genome shotgun (WGS) entry which is preliminary data.</text>
</comment>
<feature type="compositionally biased region" description="Low complexity" evidence="3">
    <location>
        <begin position="14"/>
        <end position="26"/>
    </location>
</feature>
<dbReference type="AlphaFoldDB" id="A0A5C9A3N5"/>
<evidence type="ECO:0000256" key="3">
    <source>
        <dbReference type="SAM" id="MobiDB-lite"/>
    </source>
</evidence>
<feature type="domain" description="Amidohydrolase-related" evidence="4">
    <location>
        <begin position="62"/>
        <end position="417"/>
    </location>
</feature>
<dbReference type="SUPFAM" id="SSF51556">
    <property type="entry name" value="Metallo-dependent hydrolases"/>
    <property type="match status" value="1"/>
</dbReference>
<keyword evidence="6" id="KW-1185">Reference proteome</keyword>
<dbReference type="NCBIfam" id="NF009059">
    <property type="entry name" value="PRK12393.1"/>
    <property type="match status" value="1"/>
</dbReference>
<dbReference type="Proteomes" id="UP000321039">
    <property type="component" value="Unassembled WGS sequence"/>
</dbReference>
<protein>
    <submittedName>
        <fullName evidence="5">Amidohydrolase family protein</fullName>
    </submittedName>
</protein>
<dbReference type="EMBL" id="VRZA01000002">
    <property type="protein sequence ID" value="TXS95326.1"/>
    <property type="molecule type" value="Genomic_DNA"/>
</dbReference>
<dbReference type="PANTHER" id="PTHR43794:SF11">
    <property type="entry name" value="AMIDOHYDROLASE-RELATED DOMAIN-CONTAINING PROTEIN"/>
    <property type="match status" value="1"/>
</dbReference>
<sequence>MNVLVRNAIAIVSPSGSADAPSSSSPSHPPRDLRVTNGVISQLGRDLQPAPGESVIDATDCVIYPGLVNTHHHLAQSILKAIPAGLDKPLGDWLAAVPYRYWPAIDPDIMYSAAIVGLSEQLRSGATTCCDHHYLYHGGGGQAVEEALWQAAEDLGIRLVLCRGGATTSGSHRGMRGNAVQPETLAQFVDGLERTRRRYHQGEDNAMRRLVVAPTSLIHSTTREDLQALAGYARQHALRLHSHLLEVPFDEQQARERENLSAVDYAASCDWLGSDVWFAHLVHANNEAIGRLAATGTGIAHCPTSNCRLGSGIAPVLEMAAAGMPVSLGVDGSASSENASMVQELNLAWLLHRAQGGAAATSADTLLRWASVDAARMVGLPALGEIRVGAPADIVLYALDQPRYWGLHTPEWAPILCGEPVQVRAALVNGRSVVSNGEVTGIDLPQMRARVAEASRRLLERAG</sequence>
<dbReference type="InterPro" id="IPR006680">
    <property type="entry name" value="Amidohydro-rel"/>
</dbReference>
<dbReference type="CDD" id="cd01298">
    <property type="entry name" value="ATZ_TRZ_like"/>
    <property type="match status" value="1"/>
</dbReference>
<accession>A0A5C9A3N5</accession>
<gene>
    <name evidence="5" type="ORF">FV139_05355</name>
</gene>
<evidence type="ECO:0000256" key="1">
    <source>
        <dbReference type="ARBA" id="ARBA00006745"/>
    </source>
</evidence>
<dbReference type="InterPro" id="IPR011059">
    <property type="entry name" value="Metal-dep_hydrolase_composite"/>
</dbReference>
<proteinExistence type="inferred from homology"/>